<evidence type="ECO:0000313" key="7">
    <source>
        <dbReference type="Proteomes" id="UP001569963"/>
    </source>
</evidence>
<evidence type="ECO:0000256" key="4">
    <source>
        <dbReference type="ARBA" id="ARBA00023033"/>
    </source>
</evidence>
<dbReference type="Pfam" id="PF00296">
    <property type="entry name" value="Bac_luciferase"/>
    <property type="match status" value="1"/>
</dbReference>
<feature type="domain" description="Luciferase-like" evidence="5">
    <location>
        <begin position="16"/>
        <end position="252"/>
    </location>
</feature>
<dbReference type="EMBL" id="JAXCEI010000031">
    <property type="protein sequence ID" value="MFA1544482.1"/>
    <property type="molecule type" value="Genomic_DNA"/>
</dbReference>
<dbReference type="RefSeq" id="WP_371955023.1">
    <property type="nucleotide sequence ID" value="NZ_JAXCEI010000031.1"/>
</dbReference>
<accession>A0ABV4QPS2</accession>
<dbReference type="Proteomes" id="UP001569963">
    <property type="component" value="Unassembled WGS sequence"/>
</dbReference>
<dbReference type="InterPro" id="IPR050172">
    <property type="entry name" value="SsuD_RutA_monooxygenase"/>
</dbReference>
<keyword evidence="3" id="KW-0560">Oxidoreductase</keyword>
<protein>
    <submittedName>
        <fullName evidence="6">TIGR03621 family F420-dependent LLM class oxidoreductase</fullName>
    </submittedName>
</protein>
<name>A0ABV4QPS2_9ACTN</name>
<evidence type="ECO:0000256" key="3">
    <source>
        <dbReference type="ARBA" id="ARBA00023002"/>
    </source>
</evidence>
<keyword evidence="4" id="KW-0503">Monooxygenase</keyword>
<evidence type="ECO:0000259" key="5">
    <source>
        <dbReference type="Pfam" id="PF00296"/>
    </source>
</evidence>
<evidence type="ECO:0000256" key="2">
    <source>
        <dbReference type="ARBA" id="ARBA00022643"/>
    </source>
</evidence>
<sequence>MPRRFRFGVVGESIRSVAGLADAARRAEALGYDVLTLRDHFVAEPFGDQLAPMPALAYAASATSTLRLGTMVLANDYRHPVMLAKEAATLGHLSGGRFELGVGAGWLREEYEAAGMPFDAAGTRVGRLEESLLILRSLLAGERTAFAGEHYRIDGLTVFPRPERRPPLVVGAGSRRMLGIAGRHADTVGVLPRALPDGTISDEVAERLPDAIARKVGLVRDAAGDRDVELSMMVTPAFGADPRRTAARVAAARGWGASSADLVLGMPSQFVGPPEHIAEQMLARRDRYGFTYYQVPDACMEEFAPVVALLAS</sequence>
<comment type="caution">
    <text evidence="6">The sequence shown here is derived from an EMBL/GenBank/DDBJ whole genome shotgun (WGS) entry which is preliminary data.</text>
</comment>
<gene>
    <name evidence="6" type="ORF">SM611_36625</name>
</gene>
<dbReference type="SUPFAM" id="SSF51679">
    <property type="entry name" value="Bacterial luciferase-like"/>
    <property type="match status" value="1"/>
</dbReference>
<dbReference type="Gene3D" id="3.20.20.30">
    <property type="entry name" value="Luciferase-like domain"/>
    <property type="match status" value="1"/>
</dbReference>
<dbReference type="InterPro" id="IPR019923">
    <property type="entry name" value="Lucif-like_OxRdtase_MSMEG_2516"/>
</dbReference>
<keyword evidence="1" id="KW-0285">Flavoprotein</keyword>
<dbReference type="InterPro" id="IPR036661">
    <property type="entry name" value="Luciferase-like_sf"/>
</dbReference>
<dbReference type="NCBIfam" id="TIGR03621">
    <property type="entry name" value="F420_MSMEG_2516"/>
    <property type="match status" value="1"/>
</dbReference>
<dbReference type="InterPro" id="IPR011251">
    <property type="entry name" value="Luciferase-like_dom"/>
</dbReference>
<evidence type="ECO:0000313" key="6">
    <source>
        <dbReference type="EMBL" id="MFA1544482.1"/>
    </source>
</evidence>
<organism evidence="6 7">
    <name type="scientific">Actinomadura monticuli</name>
    <dbReference type="NCBI Taxonomy" id="3097367"/>
    <lineage>
        <taxon>Bacteria</taxon>
        <taxon>Bacillati</taxon>
        <taxon>Actinomycetota</taxon>
        <taxon>Actinomycetes</taxon>
        <taxon>Streptosporangiales</taxon>
        <taxon>Thermomonosporaceae</taxon>
        <taxon>Actinomadura</taxon>
    </lineage>
</organism>
<evidence type="ECO:0000256" key="1">
    <source>
        <dbReference type="ARBA" id="ARBA00022630"/>
    </source>
</evidence>
<dbReference type="PANTHER" id="PTHR42847:SF4">
    <property type="entry name" value="ALKANESULFONATE MONOOXYGENASE-RELATED"/>
    <property type="match status" value="1"/>
</dbReference>
<keyword evidence="2" id="KW-0288">FMN</keyword>
<dbReference type="PANTHER" id="PTHR42847">
    <property type="entry name" value="ALKANESULFONATE MONOOXYGENASE"/>
    <property type="match status" value="1"/>
</dbReference>
<reference evidence="6 7" key="1">
    <citation type="submission" date="2023-11" db="EMBL/GenBank/DDBJ databases">
        <title>Actinomadura monticuli sp. nov., isolated from volcanic ash.</title>
        <authorList>
            <person name="Lee S.D."/>
            <person name="Yang H."/>
            <person name="Kim I.S."/>
        </authorList>
    </citation>
    <scope>NUCLEOTIDE SEQUENCE [LARGE SCALE GENOMIC DNA]</scope>
    <source>
        <strain evidence="6 7">DLS-62</strain>
    </source>
</reference>
<keyword evidence="7" id="KW-1185">Reference proteome</keyword>
<proteinExistence type="predicted"/>